<organism evidence="2 3">
    <name type="scientific">Laodelphax striatellus</name>
    <name type="common">Small brown planthopper</name>
    <name type="synonym">Delphax striatella</name>
    <dbReference type="NCBI Taxonomy" id="195883"/>
    <lineage>
        <taxon>Eukaryota</taxon>
        <taxon>Metazoa</taxon>
        <taxon>Ecdysozoa</taxon>
        <taxon>Arthropoda</taxon>
        <taxon>Hexapoda</taxon>
        <taxon>Insecta</taxon>
        <taxon>Pterygota</taxon>
        <taxon>Neoptera</taxon>
        <taxon>Paraneoptera</taxon>
        <taxon>Hemiptera</taxon>
        <taxon>Auchenorrhyncha</taxon>
        <taxon>Fulgoroidea</taxon>
        <taxon>Delphacidae</taxon>
        <taxon>Criomorphinae</taxon>
        <taxon>Laodelphax</taxon>
    </lineage>
</organism>
<feature type="compositionally biased region" description="Basic and acidic residues" evidence="1">
    <location>
        <begin position="43"/>
        <end position="54"/>
    </location>
</feature>
<dbReference type="EMBL" id="QKKF02007291">
    <property type="protein sequence ID" value="RZF45992.1"/>
    <property type="molecule type" value="Genomic_DNA"/>
</dbReference>
<accession>A0A482XJN7</accession>
<proteinExistence type="predicted"/>
<evidence type="ECO:0000256" key="1">
    <source>
        <dbReference type="SAM" id="MobiDB-lite"/>
    </source>
</evidence>
<gene>
    <name evidence="2" type="ORF">LSTR_LSTR015690</name>
</gene>
<sequence>MVLRGLRWCCRRQEPLSFTHVVPCSVGAVALCDKDMMKKRREVYTKDSEAERKQPKLKRPRRHDAVALEIRFETALEGTNQRPHSRIDGACRQTFEASSSANTQP</sequence>
<keyword evidence="3" id="KW-1185">Reference proteome</keyword>
<dbReference type="Proteomes" id="UP000291343">
    <property type="component" value="Unassembled WGS sequence"/>
</dbReference>
<dbReference type="InParanoid" id="A0A482XJN7"/>
<comment type="caution">
    <text evidence="2">The sequence shown here is derived from an EMBL/GenBank/DDBJ whole genome shotgun (WGS) entry which is preliminary data.</text>
</comment>
<protein>
    <submittedName>
        <fullName evidence="2">Uncharacterized protein</fullName>
    </submittedName>
</protein>
<evidence type="ECO:0000313" key="3">
    <source>
        <dbReference type="Proteomes" id="UP000291343"/>
    </source>
</evidence>
<evidence type="ECO:0000313" key="2">
    <source>
        <dbReference type="EMBL" id="RZF45992.1"/>
    </source>
</evidence>
<feature type="region of interest" description="Disordered" evidence="1">
    <location>
        <begin position="43"/>
        <end position="62"/>
    </location>
</feature>
<dbReference type="AlphaFoldDB" id="A0A482XJN7"/>
<name>A0A482XJN7_LAOST</name>
<reference evidence="2 3" key="1">
    <citation type="journal article" date="2017" name="Gigascience">
        <title>Genome sequence of the small brown planthopper, Laodelphax striatellus.</title>
        <authorList>
            <person name="Zhu J."/>
            <person name="Jiang F."/>
            <person name="Wang X."/>
            <person name="Yang P."/>
            <person name="Bao Y."/>
            <person name="Zhao W."/>
            <person name="Wang W."/>
            <person name="Lu H."/>
            <person name="Wang Q."/>
            <person name="Cui N."/>
            <person name="Li J."/>
            <person name="Chen X."/>
            <person name="Luo L."/>
            <person name="Yu J."/>
            <person name="Kang L."/>
            <person name="Cui F."/>
        </authorList>
    </citation>
    <scope>NUCLEOTIDE SEQUENCE [LARGE SCALE GENOMIC DNA]</scope>
    <source>
        <strain evidence="2">Lst14</strain>
    </source>
</reference>